<dbReference type="Proteomes" id="UP000658754">
    <property type="component" value="Unassembled WGS sequence"/>
</dbReference>
<feature type="transmembrane region" description="Helical" evidence="1">
    <location>
        <begin position="23"/>
        <end position="56"/>
    </location>
</feature>
<protein>
    <submittedName>
        <fullName evidence="2">Uncharacterized protein</fullName>
    </submittedName>
</protein>
<evidence type="ECO:0000313" key="2">
    <source>
        <dbReference type="EMBL" id="GGI97363.1"/>
    </source>
</evidence>
<comment type="caution">
    <text evidence="2">The sequence shown here is derived from an EMBL/GenBank/DDBJ whole genome shotgun (WGS) entry which is preliminary data.</text>
</comment>
<keyword evidence="3" id="KW-1185">Reference proteome</keyword>
<keyword evidence="1" id="KW-1133">Transmembrane helix</keyword>
<evidence type="ECO:0000256" key="1">
    <source>
        <dbReference type="SAM" id="Phobius"/>
    </source>
</evidence>
<name>A0ABQ2CNY2_9MICC</name>
<dbReference type="EMBL" id="BMKV01000018">
    <property type="protein sequence ID" value="GGI97363.1"/>
    <property type="molecule type" value="Genomic_DNA"/>
</dbReference>
<keyword evidence="1" id="KW-0812">Transmembrane</keyword>
<accession>A0ABQ2CNY2</accession>
<sequence length="74" mass="7902">MGGLVFGTLLGPEATGPWFLPPFVWGGVAGLFVSGFLTASIMHVCVCGVCGTGLLFENYIVDASIFYKKQFPRI</sequence>
<keyword evidence="1" id="KW-0472">Membrane</keyword>
<evidence type="ECO:0000313" key="3">
    <source>
        <dbReference type="Proteomes" id="UP000658754"/>
    </source>
</evidence>
<organism evidence="2 3">
    <name type="scientific">Pseudarthrobacter scleromae</name>
    <dbReference type="NCBI Taxonomy" id="158897"/>
    <lineage>
        <taxon>Bacteria</taxon>
        <taxon>Bacillati</taxon>
        <taxon>Actinomycetota</taxon>
        <taxon>Actinomycetes</taxon>
        <taxon>Micrococcales</taxon>
        <taxon>Micrococcaceae</taxon>
        <taxon>Pseudarthrobacter</taxon>
    </lineage>
</organism>
<gene>
    <name evidence="2" type="ORF">GCM10007175_38660</name>
</gene>
<proteinExistence type="predicted"/>
<reference evidence="3" key="1">
    <citation type="journal article" date="2019" name="Int. J. Syst. Evol. Microbiol.">
        <title>The Global Catalogue of Microorganisms (GCM) 10K type strain sequencing project: providing services to taxonomists for standard genome sequencing and annotation.</title>
        <authorList>
            <consortium name="The Broad Institute Genomics Platform"/>
            <consortium name="The Broad Institute Genome Sequencing Center for Infectious Disease"/>
            <person name="Wu L."/>
            <person name="Ma J."/>
        </authorList>
    </citation>
    <scope>NUCLEOTIDE SEQUENCE [LARGE SCALE GENOMIC DNA]</scope>
    <source>
        <strain evidence="3">CGMCC 1.3601</strain>
    </source>
</reference>